<reference evidence="2" key="2">
    <citation type="submission" date="2018-05" db="EMBL/GenBank/DDBJ databases">
        <authorList>
            <person name="You S."/>
        </authorList>
    </citation>
    <scope>NUCLEOTIDE SEQUENCE [LARGE SCALE GENOMIC DNA]</scope>
</reference>
<dbReference type="Proteomes" id="UP000257648">
    <property type="component" value="Segment"/>
</dbReference>
<accession>A0A385EFF0</accession>
<sequence>MNYTKEQLVDALCAEWDWLCHDDFDPENDPTPEEFRESMEKLTVEQLIEETSTDEYFTLDEYMERYL</sequence>
<dbReference type="KEGG" id="vg:55001793"/>
<evidence type="ECO:0000313" key="1">
    <source>
        <dbReference type="EMBL" id="AXQ70614.1"/>
    </source>
</evidence>
<keyword evidence="2" id="KW-1185">Reference proteome</keyword>
<protein>
    <submittedName>
        <fullName evidence="1">Uncharacterized protein</fullName>
    </submittedName>
</protein>
<name>A0A385EFF0_9CAUD</name>
<dbReference type="RefSeq" id="YP_009810771.1">
    <property type="nucleotide sequence ID" value="NC_048049.1"/>
</dbReference>
<dbReference type="KEGG" id="vg:55001995"/>
<proteinExistence type="predicted"/>
<dbReference type="RefSeq" id="YP_009810973.1">
    <property type="nucleotide sequence ID" value="NC_048049.1"/>
</dbReference>
<organism evidence="1 2">
    <name type="scientific">Synechococcus phage S-T4</name>
    <dbReference type="NCBI Taxonomy" id="2268578"/>
    <lineage>
        <taxon>Viruses</taxon>
        <taxon>Duplodnaviria</taxon>
        <taxon>Heunggongvirae</taxon>
        <taxon>Uroviricota</taxon>
        <taxon>Caudoviricetes</taxon>
        <taxon>Pantevenvirales</taxon>
        <taxon>Kyanoviridae</taxon>
        <taxon>Tamkungvirus</taxon>
        <taxon>Tamkungvirus ST4</taxon>
    </lineage>
</organism>
<dbReference type="EMBL" id="MH412654">
    <property type="protein sequence ID" value="AXQ70614.1"/>
    <property type="molecule type" value="Genomic_DNA"/>
</dbReference>
<reference evidence="1" key="1">
    <citation type="submission" date="2018-05" db="EMBL/GenBank/DDBJ databases">
        <authorList>
            <person name="Lanie J.A."/>
            <person name="Ng W.-L."/>
            <person name="Kazmierczak K.M."/>
            <person name="Andrzejewski T.M."/>
            <person name="Davidsen T.M."/>
            <person name="Wayne K.J."/>
            <person name="Tettelin H."/>
            <person name="Glass J.I."/>
            <person name="Rusch D."/>
            <person name="Podicherti R."/>
            <person name="Tsui H.-C.T."/>
            <person name="Winkler M.E."/>
        </authorList>
    </citation>
    <scope>NUCLEOTIDE SEQUENCE [LARGE SCALE GENOMIC DNA]</scope>
</reference>
<dbReference type="GeneID" id="55001995"/>
<evidence type="ECO:0000313" key="2">
    <source>
        <dbReference type="Proteomes" id="UP000257648"/>
    </source>
</evidence>
<dbReference type="EMBL" id="MH412654">
    <property type="protein sequence ID" value="AXQ70412.1"/>
    <property type="molecule type" value="Genomic_DNA"/>
</dbReference>
<dbReference type="GeneID" id="55001793"/>